<organism evidence="8 9">
    <name type="scientific">Drouetiella hepatica Uher 2000/2452</name>
    <dbReference type="NCBI Taxonomy" id="904376"/>
    <lineage>
        <taxon>Bacteria</taxon>
        <taxon>Bacillati</taxon>
        <taxon>Cyanobacteriota</taxon>
        <taxon>Cyanophyceae</taxon>
        <taxon>Oculatellales</taxon>
        <taxon>Oculatellaceae</taxon>
        <taxon>Drouetiella</taxon>
    </lineage>
</organism>
<keyword evidence="3 7" id="KW-0479">Metal-binding</keyword>
<accession>A0A951QG92</accession>
<comment type="caution">
    <text evidence="8">The sequence shown here is derived from an EMBL/GenBank/DDBJ whole genome shotgun (WGS) entry which is preliminary data.</text>
</comment>
<name>A0A951QG92_9CYAN</name>
<dbReference type="Pfam" id="PF00067">
    <property type="entry name" value="p450"/>
    <property type="match status" value="2"/>
</dbReference>
<evidence type="ECO:0000256" key="2">
    <source>
        <dbReference type="ARBA" id="ARBA00022617"/>
    </source>
</evidence>
<dbReference type="GO" id="GO:0020037">
    <property type="term" value="F:heme binding"/>
    <property type="evidence" value="ECO:0007669"/>
    <property type="project" value="InterPro"/>
</dbReference>
<reference evidence="8" key="2">
    <citation type="journal article" date="2022" name="Microbiol. Resour. Announc.">
        <title>Metagenome Sequencing to Explore Phylogenomics of Terrestrial Cyanobacteria.</title>
        <authorList>
            <person name="Ward R.D."/>
            <person name="Stajich J.E."/>
            <person name="Johansen J.R."/>
            <person name="Huntemann M."/>
            <person name="Clum A."/>
            <person name="Foster B."/>
            <person name="Foster B."/>
            <person name="Roux S."/>
            <person name="Palaniappan K."/>
            <person name="Varghese N."/>
            <person name="Mukherjee S."/>
            <person name="Reddy T.B.K."/>
            <person name="Daum C."/>
            <person name="Copeland A."/>
            <person name="Chen I.A."/>
            <person name="Ivanova N.N."/>
            <person name="Kyrpides N.C."/>
            <person name="Shapiro N."/>
            <person name="Eloe-Fadrosh E.A."/>
            <person name="Pietrasiak N."/>
        </authorList>
    </citation>
    <scope>NUCLEOTIDE SEQUENCE</scope>
    <source>
        <strain evidence="8">UHER 2000/2452</strain>
    </source>
</reference>
<evidence type="ECO:0000256" key="4">
    <source>
        <dbReference type="ARBA" id="ARBA00023002"/>
    </source>
</evidence>
<dbReference type="InterPro" id="IPR002397">
    <property type="entry name" value="Cyt_P450_B"/>
</dbReference>
<comment type="similarity">
    <text evidence="1 7">Belongs to the cytochrome P450 family.</text>
</comment>
<protein>
    <submittedName>
        <fullName evidence="8">Cytochrome P450</fullName>
    </submittedName>
</protein>
<dbReference type="FunFam" id="1.10.630.10:FF:000018">
    <property type="entry name" value="Cytochrome P450 monooxygenase"/>
    <property type="match status" value="1"/>
</dbReference>
<dbReference type="GO" id="GO:0005506">
    <property type="term" value="F:iron ion binding"/>
    <property type="evidence" value="ECO:0007669"/>
    <property type="project" value="InterPro"/>
</dbReference>
<evidence type="ECO:0000313" key="9">
    <source>
        <dbReference type="Proteomes" id="UP000757435"/>
    </source>
</evidence>
<proteinExistence type="inferred from homology"/>
<gene>
    <name evidence="8" type="ORF">KME15_27995</name>
</gene>
<evidence type="ECO:0000313" key="8">
    <source>
        <dbReference type="EMBL" id="MBW4662507.1"/>
    </source>
</evidence>
<dbReference type="PANTHER" id="PTHR46696">
    <property type="entry name" value="P450, PUTATIVE (EUROFUNG)-RELATED"/>
    <property type="match status" value="1"/>
</dbReference>
<keyword evidence="6 7" id="KW-0503">Monooxygenase</keyword>
<evidence type="ECO:0000256" key="3">
    <source>
        <dbReference type="ARBA" id="ARBA00022723"/>
    </source>
</evidence>
<dbReference type="EMBL" id="JAHHHD010000080">
    <property type="protein sequence ID" value="MBW4662507.1"/>
    <property type="molecule type" value="Genomic_DNA"/>
</dbReference>
<dbReference type="InterPro" id="IPR017972">
    <property type="entry name" value="Cyt_P450_CS"/>
</dbReference>
<dbReference type="PRINTS" id="PR00359">
    <property type="entry name" value="BP450"/>
</dbReference>
<dbReference type="PANTHER" id="PTHR46696:SF1">
    <property type="entry name" value="CYTOCHROME P450 YJIB-RELATED"/>
    <property type="match status" value="1"/>
</dbReference>
<evidence type="ECO:0000256" key="7">
    <source>
        <dbReference type="RuleBase" id="RU000461"/>
    </source>
</evidence>
<sequence length="422" mass="47760">MFAENTEVPKCPVAHLRSPEQFNPFIPDFSQAPQKAFMTAQAEQPVFFSPVMNMWVVTRHEDLKIVMQDTETFTSGGAFSAPAVVAPEALKIMGGLDHPVYRYSFINVDPPAHTRFRNNFQRAFTPRQIAILEPQIRELIHELLADLRSQKRAEVITTFCNQLPLRTMCRLVGVPDQDVAQIKRWSTDYVRLPNPGWSVEEQQTIGQSVVDYYAYMLALVKRYVSQPGENLISAVIESRQSDAEPLTDEEIAALMVNLVLAGHETTAALLGNTLHSLLSQRDLWEYFCKHPERSAAAVDEFIRHGGSAIGLFRRTSRDVLIGEVKIPKDSTVWIAYLSGNYDPAKFSNPEKLDFSRDNANEHLTFGHGIHYCIGASLAKTEIRLVLEELTRHYPSLRLADQSLARVPNFVLWAYQEMVLTID</sequence>
<dbReference type="Proteomes" id="UP000757435">
    <property type="component" value="Unassembled WGS sequence"/>
</dbReference>
<dbReference type="Gene3D" id="1.10.630.10">
    <property type="entry name" value="Cytochrome P450"/>
    <property type="match status" value="1"/>
</dbReference>
<dbReference type="GO" id="GO:0016705">
    <property type="term" value="F:oxidoreductase activity, acting on paired donors, with incorporation or reduction of molecular oxygen"/>
    <property type="evidence" value="ECO:0007669"/>
    <property type="project" value="InterPro"/>
</dbReference>
<dbReference type="InterPro" id="IPR001128">
    <property type="entry name" value="Cyt_P450"/>
</dbReference>
<reference evidence="8" key="1">
    <citation type="submission" date="2021-05" db="EMBL/GenBank/DDBJ databases">
        <authorList>
            <person name="Pietrasiak N."/>
            <person name="Ward R."/>
            <person name="Stajich J.E."/>
            <person name="Kurbessoian T."/>
        </authorList>
    </citation>
    <scope>NUCLEOTIDE SEQUENCE</scope>
    <source>
        <strain evidence="8">UHER 2000/2452</strain>
    </source>
</reference>
<keyword evidence="4 7" id="KW-0560">Oxidoreductase</keyword>
<dbReference type="AlphaFoldDB" id="A0A951QG92"/>
<dbReference type="PROSITE" id="PS00086">
    <property type="entry name" value="CYTOCHROME_P450"/>
    <property type="match status" value="1"/>
</dbReference>
<keyword evidence="2 7" id="KW-0349">Heme</keyword>
<dbReference type="SUPFAM" id="SSF48264">
    <property type="entry name" value="Cytochrome P450"/>
    <property type="match status" value="1"/>
</dbReference>
<evidence type="ECO:0000256" key="1">
    <source>
        <dbReference type="ARBA" id="ARBA00010617"/>
    </source>
</evidence>
<evidence type="ECO:0000256" key="6">
    <source>
        <dbReference type="ARBA" id="ARBA00023033"/>
    </source>
</evidence>
<dbReference type="InterPro" id="IPR036396">
    <property type="entry name" value="Cyt_P450_sf"/>
</dbReference>
<evidence type="ECO:0000256" key="5">
    <source>
        <dbReference type="ARBA" id="ARBA00023004"/>
    </source>
</evidence>
<dbReference type="GO" id="GO:0004497">
    <property type="term" value="F:monooxygenase activity"/>
    <property type="evidence" value="ECO:0007669"/>
    <property type="project" value="UniProtKB-KW"/>
</dbReference>
<keyword evidence="5 7" id="KW-0408">Iron</keyword>